<sequence length="252" mass="27956">MKKTLLAVATAVAALSIQPTAQADTIFGVYAGGQYWDTSTSGRFGTSDDQVSFDFTDDTQTSFYIALEHPVPLLPNIQIRRTTLADQGTTTLDRNYEFNGQVYPVTTTLTADIDLGHTDYILYYEIFDNDLISVDLGINAMNVDGFLQVTDEDGNRNSIEASAWVPTAYGHFRLGIPATDLTLYAKGSFLAIDDSSIRDIEAGIEYRLVENLAVDVNLQLGYRDTQLELDDLDDIYSDLQFKGPYLGLELHF</sequence>
<evidence type="ECO:0000313" key="2">
    <source>
        <dbReference type="EMBL" id="SMQ80279.1"/>
    </source>
</evidence>
<dbReference type="OrthoDB" id="6708408at2"/>
<dbReference type="RefSeq" id="WP_086435201.1">
    <property type="nucleotide sequence ID" value="NZ_FXWH01000003.1"/>
</dbReference>
<dbReference type="NCBIfam" id="TIGR04219">
    <property type="entry name" value="OMP_w_GlyGly"/>
    <property type="match status" value="1"/>
</dbReference>
<keyword evidence="3" id="KW-1185">Reference proteome</keyword>
<organism evidence="2 3">
    <name type="scientific">Pseudidiomarina planktonica</name>
    <dbReference type="NCBI Taxonomy" id="1323738"/>
    <lineage>
        <taxon>Bacteria</taxon>
        <taxon>Pseudomonadati</taxon>
        <taxon>Pseudomonadota</taxon>
        <taxon>Gammaproteobacteria</taxon>
        <taxon>Alteromonadales</taxon>
        <taxon>Idiomarinaceae</taxon>
        <taxon>Pseudidiomarina</taxon>
    </lineage>
</organism>
<feature type="chain" id="PRO_5012802947" evidence="1">
    <location>
        <begin position="24"/>
        <end position="252"/>
    </location>
</feature>
<protein>
    <submittedName>
        <fullName evidence="2">Outer membrane protein</fullName>
    </submittedName>
</protein>
<accession>A0A1Y6FWR7</accession>
<dbReference type="AlphaFoldDB" id="A0A1Y6FWR7"/>
<feature type="signal peptide" evidence="1">
    <location>
        <begin position="1"/>
        <end position="23"/>
    </location>
</feature>
<evidence type="ECO:0000313" key="3">
    <source>
        <dbReference type="Proteomes" id="UP000194450"/>
    </source>
</evidence>
<name>A0A1Y6FWR7_9GAMM</name>
<gene>
    <name evidence="2" type="ORF">SAMN06297229_2053</name>
</gene>
<dbReference type="Proteomes" id="UP000194450">
    <property type="component" value="Unassembled WGS sequence"/>
</dbReference>
<dbReference type="EMBL" id="FXWH01000003">
    <property type="protein sequence ID" value="SMQ80279.1"/>
    <property type="molecule type" value="Genomic_DNA"/>
</dbReference>
<proteinExistence type="predicted"/>
<evidence type="ECO:0000256" key="1">
    <source>
        <dbReference type="SAM" id="SignalP"/>
    </source>
</evidence>
<dbReference type="InterPro" id="IPR026387">
    <property type="entry name" value="OMP_w_GlyGly"/>
</dbReference>
<reference evidence="3" key="1">
    <citation type="submission" date="2017-04" db="EMBL/GenBank/DDBJ databases">
        <authorList>
            <person name="Varghese N."/>
            <person name="Submissions S."/>
        </authorList>
    </citation>
    <scope>NUCLEOTIDE SEQUENCE [LARGE SCALE GENOMIC DNA]</scope>
</reference>
<keyword evidence="1" id="KW-0732">Signal</keyword>